<evidence type="ECO:0000313" key="8">
    <source>
        <dbReference type="Proteomes" id="UP001239462"/>
    </source>
</evidence>
<feature type="domain" description="RNA polymerase sigma factor 70 region 4 type 2" evidence="6">
    <location>
        <begin position="112"/>
        <end position="164"/>
    </location>
</feature>
<dbReference type="InterPro" id="IPR013324">
    <property type="entry name" value="RNA_pol_sigma_r3/r4-like"/>
</dbReference>
<accession>A0ABT7PF79</accession>
<dbReference type="NCBIfam" id="TIGR02937">
    <property type="entry name" value="sigma70-ECF"/>
    <property type="match status" value="1"/>
</dbReference>
<comment type="similarity">
    <text evidence="1">Belongs to the sigma-70 factor family. ECF subfamily.</text>
</comment>
<dbReference type="Gene3D" id="1.10.10.10">
    <property type="entry name" value="Winged helix-like DNA-binding domain superfamily/Winged helix DNA-binding domain"/>
    <property type="match status" value="1"/>
</dbReference>
<keyword evidence="4" id="KW-0804">Transcription</keyword>
<dbReference type="EMBL" id="JASZZN010000003">
    <property type="protein sequence ID" value="MDM4014866.1"/>
    <property type="molecule type" value="Genomic_DNA"/>
</dbReference>
<dbReference type="InterPro" id="IPR013249">
    <property type="entry name" value="RNA_pol_sigma70_r4_t2"/>
</dbReference>
<dbReference type="InterPro" id="IPR036388">
    <property type="entry name" value="WH-like_DNA-bd_sf"/>
</dbReference>
<dbReference type="Pfam" id="PF04542">
    <property type="entry name" value="Sigma70_r2"/>
    <property type="match status" value="1"/>
</dbReference>
<evidence type="ECO:0000256" key="2">
    <source>
        <dbReference type="ARBA" id="ARBA00023015"/>
    </source>
</evidence>
<dbReference type="PANTHER" id="PTHR43133">
    <property type="entry name" value="RNA POLYMERASE ECF-TYPE SIGMA FACTO"/>
    <property type="match status" value="1"/>
</dbReference>
<evidence type="ECO:0000256" key="1">
    <source>
        <dbReference type="ARBA" id="ARBA00010641"/>
    </source>
</evidence>
<keyword evidence="2" id="KW-0805">Transcription regulation</keyword>
<proteinExistence type="inferred from homology"/>
<protein>
    <submittedName>
        <fullName evidence="7">Sigma-70 family RNA polymerase sigma factor</fullName>
    </submittedName>
</protein>
<dbReference type="Pfam" id="PF08281">
    <property type="entry name" value="Sigma70_r4_2"/>
    <property type="match status" value="1"/>
</dbReference>
<dbReference type="InterPro" id="IPR014284">
    <property type="entry name" value="RNA_pol_sigma-70_dom"/>
</dbReference>
<dbReference type="RefSeq" id="WP_149496807.1">
    <property type="nucleotide sequence ID" value="NZ_CP141221.1"/>
</dbReference>
<reference evidence="7 8" key="1">
    <citation type="submission" date="2023-06" db="EMBL/GenBank/DDBJ databases">
        <title>Roseiconus lacunae JC819 isolated from Gulf of Mannar region, Tamil Nadu.</title>
        <authorList>
            <person name="Pk S."/>
            <person name="Ch S."/>
            <person name="Ch V.R."/>
        </authorList>
    </citation>
    <scope>NUCLEOTIDE SEQUENCE [LARGE SCALE GENOMIC DNA]</scope>
    <source>
        <strain evidence="7 8">JC819</strain>
    </source>
</reference>
<dbReference type="InterPro" id="IPR039425">
    <property type="entry name" value="RNA_pol_sigma-70-like"/>
</dbReference>
<evidence type="ECO:0000256" key="4">
    <source>
        <dbReference type="ARBA" id="ARBA00023163"/>
    </source>
</evidence>
<evidence type="ECO:0000256" key="3">
    <source>
        <dbReference type="ARBA" id="ARBA00023082"/>
    </source>
</evidence>
<feature type="domain" description="RNA polymerase sigma-70 region 2" evidence="5">
    <location>
        <begin position="16"/>
        <end position="83"/>
    </location>
</feature>
<dbReference type="InterPro" id="IPR014331">
    <property type="entry name" value="RNA_pol_sigma70_ECF_RHOBA"/>
</dbReference>
<organism evidence="7 8">
    <name type="scientific">Roseiconus lacunae</name>
    <dbReference type="NCBI Taxonomy" id="2605694"/>
    <lineage>
        <taxon>Bacteria</taxon>
        <taxon>Pseudomonadati</taxon>
        <taxon>Planctomycetota</taxon>
        <taxon>Planctomycetia</taxon>
        <taxon>Pirellulales</taxon>
        <taxon>Pirellulaceae</taxon>
        <taxon>Roseiconus</taxon>
    </lineage>
</organism>
<gene>
    <name evidence="7" type="ORF">QTN89_05445</name>
</gene>
<keyword evidence="3" id="KW-0731">Sigma factor</keyword>
<evidence type="ECO:0000259" key="5">
    <source>
        <dbReference type="Pfam" id="PF04542"/>
    </source>
</evidence>
<dbReference type="SUPFAM" id="SSF88946">
    <property type="entry name" value="Sigma2 domain of RNA polymerase sigma factors"/>
    <property type="match status" value="1"/>
</dbReference>
<comment type="caution">
    <text evidence="7">The sequence shown here is derived from an EMBL/GenBank/DDBJ whole genome shotgun (WGS) entry which is preliminary data.</text>
</comment>
<dbReference type="PANTHER" id="PTHR43133:SF51">
    <property type="entry name" value="RNA POLYMERASE SIGMA FACTOR"/>
    <property type="match status" value="1"/>
</dbReference>
<keyword evidence="8" id="KW-1185">Reference proteome</keyword>
<evidence type="ECO:0000313" key="7">
    <source>
        <dbReference type="EMBL" id="MDM4014866.1"/>
    </source>
</evidence>
<dbReference type="SUPFAM" id="SSF88659">
    <property type="entry name" value="Sigma3 and sigma4 domains of RNA polymerase sigma factors"/>
    <property type="match status" value="1"/>
</dbReference>
<evidence type="ECO:0000259" key="6">
    <source>
        <dbReference type="Pfam" id="PF08281"/>
    </source>
</evidence>
<name>A0ABT7PF79_9BACT</name>
<sequence length="176" mass="20049">MSPLQADDESLEFVGLLTEHQRHLYSFIHSLLVNKHDVDEVLQETNLVLWRESSNFELGTNFRAWACTVALNQVRAFIKRRNRHPALFDEATMVAIARRQGETVDQLDRRADALANCISKLSPRKRLFLDQRYGLGLSVDEIAEKVGLGAAGVYKMLSRIRTTLHSCVDQTLLLKD</sequence>
<dbReference type="InterPro" id="IPR007627">
    <property type="entry name" value="RNA_pol_sigma70_r2"/>
</dbReference>
<dbReference type="InterPro" id="IPR013325">
    <property type="entry name" value="RNA_pol_sigma_r2"/>
</dbReference>
<dbReference type="Proteomes" id="UP001239462">
    <property type="component" value="Unassembled WGS sequence"/>
</dbReference>
<dbReference type="Gene3D" id="1.10.1740.10">
    <property type="match status" value="1"/>
</dbReference>
<dbReference type="NCBIfam" id="TIGR02989">
    <property type="entry name" value="Sig-70_gvs1"/>
    <property type="match status" value="1"/>
</dbReference>